<dbReference type="Gene3D" id="3.40.190.290">
    <property type="match status" value="1"/>
</dbReference>
<comment type="similarity">
    <text evidence="1">Belongs to the LysR transcriptional regulatory family.</text>
</comment>
<organism evidence="6 7">
    <name type="scientific">Bordetella pertussis CHLA-26</name>
    <dbReference type="NCBI Taxonomy" id="1331284"/>
    <lineage>
        <taxon>Bacteria</taxon>
        <taxon>Pseudomonadati</taxon>
        <taxon>Pseudomonadota</taxon>
        <taxon>Betaproteobacteria</taxon>
        <taxon>Burkholderiales</taxon>
        <taxon>Alcaligenaceae</taxon>
        <taxon>Bordetella</taxon>
    </lineage>
</organism>
<dbReference type="Pfam" id="PF03466">
    <property type="entry name" value="LysR_substrate"/>
    <property type="match status" value="1"/>
</dbReference>
<dbReference type="GO" id="GO:0003700">
    <property type="term" value="F:DNA-binding transcription factor activity"/>
    <property type="evidence" value="ECO:0007669"/>
    <property type="project" value="InterPro"/>
</dbReference>
<keyword evidence="2" id="KW-0805">Transcription regulation</keyword>
<reference evidence="6 7" key="1">
    <citation type="journal article" date="2013" name="Genome Announc.">
        <title>Genome Sequences of 28 Bordetella pertussis U.S. Outbreak Strains Dating from 2010 to 2012.</title>
        <authorList>
            <person name="Harvill E.T."/>
            <person name="Goodfield L.L."/>
            <person name="Ivanov Y."/>
            <person name="Meyer J.A."/>
            <person name="Newth C."/>
            <person name="Cassiday P."/>
            <person name="Tondella M.L."/>
            <person name="Liao P."/>
            <person name="Zimmerman J."/>
            <person name="Meert K."/>
            <person name="Wessel D."/>
            <person name="Berger J."/>
            <person name="Dean J.M."/>
            <person name="Holubkov R."/>
            <person name="Burr J."/>
            <person name="Liu T."/>
            <person name="Brinkac L."/>
            <person name="Kim M."/>
            <person name="Losada L."/>
        </authorList>
    </citation>
    <scope>NUCLEOTIDE SEQUENCE [LARGE SCALE GENOMIC DNA]</scope>
    <source>
        <strain evidence="6 7">CHLA-26</strain>
    </source>
</reference>
<dbReference type="AlphaFoldDB" id="A0AAI9J5J6"/>
<dbReference type="GO" id="GO:0003677">
    <property type="term" value="F:DNA binding"/>
    <property type="evidence" value="ECO:0007669"/>
    <property type="project" value="UniProtKB-KW"/>
</dbReference>
<feature type="domain" description="HTH lysR-type" evidence="5">
    <location>
        <begin position="15"/>
        <end position="72"/>
    </location>
</feature>
<dbReference type="PRINTS" id="PR00039">
    <property type="entry name" value="HTHLYSR"/>
</dbReference>
<dbReference type="PROSITE" id="PS50931">
    <property type="entry name" value="HTH_LYSR"/>
    <property type="match status" value="1"/>
</dbReference>
<dbReference type="PANTHER" id="PTHR30419">
    <property type="entry name" value="HTH-TYPE TRANSCRIPTIONAL REGULATOR YBHD"/>
    <property type="match status" value="1"/>
</dbReference>
<dbReference type="SUPFAM" id="SSF46785">
    <property type="entry name" value="Winged helix' DNA-binding domain"/>
    <property type="match status" value="1"/>
</dbReference>
<dbReference type="PANTHER" id="PTHR30419:SF8">
    <property type="entry name" value="NITROGEN ASSIMILATION TRANSCRIPTIONAL ACTIVATOR-RELATED"/>
    <property type="match status" value="1"/>
</dbReference>
<dbReference type="Gene3D" id="1.10.10.10">
    <property type="entry name" value="Winged helix-like DNA-binding domain superfamily/Winged helix DNA-binding domain"/>
    <property type="match status" value="1"/>
</dbReference>
<keyword evidence="3" id="KW-0238">DNA-binding</keyword>
<dbReference type="FunFam" id="1.10.10.10:FF:000001">
    <property type="entry name" value="LysR family transcriptional regulator"/>
    <property type="match status" value="1"/>
</dbReference>
<dbReference type="SUPFAM" id="SSF53850">
    <property type="entry name" value="Periplasmic binding protein-like II"/>
    <property type="match status" value="1"/>
</dbReference>
<proteinExistence type="inferred from homology"/>
<dbReference type="GO" id="GO:0005829">
    <property type="term" value="C:cytosol"/>
    <property type="evidence" value="ECO:0007669"/>
    <property type="project" value="TreeGrafter"/>
</dbReference>
<evidence type="ECO:0000313" key="7">
    <source>
        <dbReference type="Proteomes" id="UP000018679"/>
    </source>
</evidence>
<dbReference type="InterPro" id="IPR000847">
    <property type="entry name" value="LysR_HTH_N"/>
</dbReference>
<evidence type="ECO:0000256" key="2">
    <source>
        <dbReference type="ARBA" id="ARBA00023015"/>
    </source>
</evidence>
<sequence>MINRYLKSMRPQADLSTRQLRAFVMLADLRHFTKAAQACHLSQPAFSALIQSLEATLAMQLFDRSTRRVVLTQEGELFEPLARRLLADLGHAMTHIASFVELRRGRVHVAALPSLAAGWLPKVLHEFHAEHPDIELMLSDVLSDECIELVRSGQADFALASRGIRASDPAVLHARELCSDTFHLICRKDHPLAREPRLTLKHLAPWPFIHLTRNSSVRQTVEAALRPQVAKTILEVAQLATVAGMIEAGLGISVVPTFTLYQFERPGLLIRPISLPGLTRQIYIVRRQEERLSIAAQALYDLVVAKLGTPAASPARPRRRRTEKRD</sequence>
<comment type="caution">
    <text evidence="6">The sequence shown here is derived from an EMBL/GenBank/DDBJ whole genome shotgun (WGS) entry which is preliminary data.</text>
</comment>
<dbReference type="Pfam" id="PF00126">
    <property type="entry name" value="HTH_1"/>
    <property type="match status" value="1"/>
</dbReference>
<dbReference type="InterPro" id="IPR005119">
    <property type="entry name" value="LysR_subst-bd"/>
</dbReference>
<dbReference type="InterPro" id="IPR050950">
    <property type="entry name" value="HTH-type_LysR_regulators"/>
</dbReference>
<accession>A0AAI9J5J6</accession>
<evidence type="ECO:0000313" key="6">
    <source>
        <dbReference type="EMBL" id="ETH32374.1"/>
    </source>
</evidence>
<dbReference type="InterPro" id="IPR036390">
    <property type="entry name" value="WH_DNA-bd_sf"/>
</dbReference>
<name>A0AAI9J5J6_BORPT</name>
<dbReference type="InterPro" id="IPR036388">
    <property type="entry name" value="WH-like_DNA-bd_sf"/>
</dbReference>
<evidence type="ECO:0000256" key="4">
    <source>
        <dbReference type="ARBA" id="ARBA00023163"/>
    </source>
</evidence>
<dbReference type="EMBL" id="AXSB02000006">
    <property type="protein sequence ID" value="ETH32374.1"/>
    <property type="molecule type" value="Genomic_DNA"/>
</dbReference>
<dbReference type="Proteomes" id="UP000018679">
    <property type="component" value="Unassembled WGS sequence"/>
</dbReference>
<protein>
    <submittedName>
        <fullName evidence="6">LysR substrate-binding domain protein</fullName>
    </submittedName>
</protein>
<evidence type="ECO:0000256" key="3">
    <source>
        <dbReference type="ARBA" id="ARBA00023125"/>
    </source>
</evidence>
<keyword evidence="4" id="KW-0804">Transcription</keyword>
<evidence type="ECO:0000256" key="1">
    <source>
        <dbReference type="ARBA" id="ARBA00009437"/>
    </source>
</evidence>
<evidence type="ECO:0000259" key="5">
    <source>
        <dbReference type="PROSITE" id="PS50931"/>
    </source>
</evidence>
<dbReference type="CDD" id="cd08440">
    <property type="entry name" value="PBP2_LTTR_like_4"/>
    <property type="match status" value="1"/>
</dbReference>
<gene>
    <name evidence="6" type="ORF">L566_2435</name>
</gene>